<evidence type="ECO:0000313" key="9">
    <source>
        <dbReference type="EMBL" id="GAA3910426.1"/>
    </source>
</evidence>
<dbReference type="Gene3D" id="1.10.940.10">
    <property type="entry name" value="NusB-like"/>
    <property type="match status" value="1"/>
</dbReference>
<feature type="compositionally biased region" description="Basic residues" evidence="7">
    <location>
        <begin position="20"/>
        <end position="32"/>
    </location>
</feature>
<protein>
    <recommendedName>
        <fullName evidence="6">Transcription antitermination protein NusB</fullName>
    </recommendedName>
    <alternativeName>
        <fullName evidence="6">Antitermination factor NusB</fullName>
    </alternativeName>
</protein>
<keyword evidence="2 6" id="KW-0889">Transcription antitermination</keyword>
<evidence type="ECO:0000256" key="1">
    <source>
        <dbReference type="ARBA" id="ARBA00005952"/>
    </source>
</evidence>
<dbReference type="EMBL" id="BAABBN010000002">
    <property type="protein sequence ID" value="GAA3910426.1"/>
    <property type="molecule type" value="Genomic_DNA"/>
</dbReference>
<organism evidence="9 10">
    <name type="scientific">Litoribacillus peritrichatus</name>
    <dbReference type="NCBI Taxonomy" id="718191"/>
    <lineage>
        <taxon>Bacteria</taxon>
        <taxon>Pseudomonadati</taxon>
        <taxon>Pseudomonadota</taxon>
        <taxon>Gammaproteobacteria</taxon>
        <taxon>Oceanospirillales</taxon>
        <taxon>Oceanospirillaceae</taxon>
        <taxon>Litoribacillus</taxon>
    </lineage>
</organism>
<evidence type="ECO:0000256" key="6">
    <source>
        <dbReference type="HAMAP-Rule" id="MF_00073"/>
    </source>
</evidence>
<dbReference type="InterPro" id="IPR011605">
    <property type="entry name" value="NusB_fam"/>
</dbReference>
<sequence length="177" mass="20072">MTNNESNEQGKPTSPASRSKGGKKGKSAKGRRGPAAARHESRCLLVQALYQWVMNKDAISTIEAQFIVDNDMSKVDQPYFSELFHEIPKKLNELDAAYAPYLDRMEDQVDPIERAILRIGAYELLHRLDVPYRVVINEAIDLAKNFGGEDGHKYVNGVLDKLAGRARMEEKQRNRNR</sequence>
<gene>
    <name evidence="6 9" type="primary">nusB</name>
    <name evidence="9" type="ORF">GCM10022277_01350</name>
</gene>
<evidence type="ECO:0000313" key="10">
    <source>
        <dbReference type="Proteomes" id="UP001501565"/>
    </source>
</evidence>
<dbReference type="SUPFAM" id="SSF48013">
    <property type="entry name" value="NusB-like"/>
    <property type="match status" value="1"/>
</dbReference>
<keyword evidence="10" id="KW-1185">Reference proteome</keyword>
<keyword evidence="4 6" id="KW-0805">Transcription regulation</keyword>
<comment type="function">
    <text evidence="6">Involved in transcription antitermination. Required for transcription of ribosomal RNA (rRNA) genes. Binds specifically to the boxA antiterminator sequence of the ribosomal RNA (rrn) operons.</text>
</comment>
<dbReference type="Proteomes" id="UP001501565">
    <property type="component" value="Unassembled WGS sequence"/>
</dbReference>
<dbReference type="PANTHER" id="PTHR11078">
    <property type="entry name" value="N UTILIZATION SUBSTANCE PROTEIN B-RELATED"/>
    <property type="match status" value="1"/>
</dbReference>
<feature type="compositionally biased region" description="Polar residues" evidence="7">
    <location>
        <begin position="1"/>
        <end position="12"/>
    </location>
</feature>
<evidence type="ECO:0000256" key="3">
    <source>
        <dbReference type="ARBA" id="ARBA00022884"/>
    </source>
</evidence>
<reference evidence="10" key="1">
    <citation type="journal article" date="2019" name="Int. J. Syst. Evol. Microbiol.">
        <title>The Global Catalogue of Microorganisms (GCM) 10K type strain sequencing project: providing services to taxonomists for standard genome sequencing and annotation.</title>
        <authorList>
            <consortium name="The Broad Institute Genomics Platform"/>
            <consortium name="The Broad Institute Genome Sequencing Center for Infectious Disease"/>
            <person name="Wu L."/>
            <person name="Ma J."/>
        </authorList>
    </citation>
    <scope>NUCLEOTIDE SEQUENCE [LARGE SCALE GENOMIC DNA]</scope>
    <source>
        <strain evidence="10">JCM 17551</strain>
    </source>
</reference>
<evidence type="ECO:0000259" key="8">
    <source>
        <dbReference type="Pfam" id="PF01029"/>
    </source>
</evidence>
<keyword evidence="3 6" id="KW-0694">RNA-binding</keyword>
<dbReference type="PANTHER" id="PTHR11078:SF3">
    <property type="entry name" value="ANTITERMINATION NUSB DOMAIN-CONTAINING PROTEIN"/>
    <property type="match status" value="1"/>
</dbReference>
<dbReference type="Pfam" id="PF01029">
    <property type="entry name" value="NusB"/>
    <property type="match status" value="1"/>
</dbReference>
<dbReference type="InterPro" id="IPR006027">
    <property type="entry name" value="NusB_RsmB_TIM44"/>
</dbReference>
<dbReference type="InterPro" id="IPR035926">
    <property type="entry name" value="NusB-like_sf"/>
</dbReference>
<evidence type="ECO:0000256" key="4">
    <source>
        <dbReference type="ARBA" id="ARBA00023015"/>
    </source>
</evidence>
<name>A0ABP7LZ94_9GAMM</name>
<comment type="similarity">
    <text evidence="1 6">Belongs to the NusB family.</text>
</comment>
<accession>A0ABP7LZ94</accession>
<comment type="caution">
    <text evidence="9">The sequence shown here is derived from an EMBL/GenBank/DDBJ whole genome shotgun (WGS) entry which is preliminary data.</text>
</comment>
<dbReference type="RefSeq" id="WP_344794413.1">
    <property type="nucleotide sequence ID" value="NZ_BAABBN010000002.1"/>
</dbReference>
<dbReference type="NCBIfam" id="TIGR01951">
    <property type="entry name" value="nusB"/>
    <property type="match status" value="1"/>
</dbReference>
<keyword evidence="5 6" id="KW-0804">Transcription</keyword>
<proteinExistence type="inferred from homology"/>
<evidence type="ECO:0000256" key="5">
    <source>
        <dbReference type="ARBA" id="ARBA00023163"/>
    </source>
</evidence>
<dbReference type="HAMAP" id="MF_00073">
    <property type="entry name" value="NusB"/>
    <property type="match status" value="1"/>
</dbReference>
<evidence type="ECO:0000256" key="7">
    <source>
        <dbReference type="SAM" id="MobiDB-lite"/>
    </source>
</evidence>
<feature type="domain" description="NusB/RsmB/TIM44" evidence="8">
    <location>
        <begin position="40"/>
        <end position="163"/>
    </location>
</feature>
<feature type="region of interest" description="Disordered" evidence="7">
    <location>
        <begin position="1"/>
        <end position="36"/>
    </location>
</feature>
<evidence type="ECO:0000256" key="2">
    <source>
        <dbReference type="ARBA" id="ARBA00022814"/>
    </source>
</evidence>